<dbReference type="PROSITE" id="PS50110">
    <property type="entry name" value="RESPONSE_REGULATORY"/>
    <property type="match status" value="1"/>
</dbReference>
<dbReference type="RefSeq" id="WP_261696266.1">
    <property type="nucleotide sequence ID" value="NZ_CP104694.1"/>
</dbReference>
<dbReference type="Proteomes" id="UP001064632">
    <property type="component" value="Chromosome"/>
</dbReference>
<keyword evidence="1 3" id="KW-0597">Phosphoprotein</keyword>
<dbReference type="InterPro" id="IPR001789">
    <property type="entry name" value="Sig_transdc_resp-reg_receiver"/>
</dbReference>
<dbReference type="EMBL" id="CP104694">
    <property type="protein sequence ID" value="UXI69311.1"/>
    <property type="molecule type" value="Genomic_DNA"/>
</dbReference>
<gene>
    <name evidence="5" type="ORF">N4264_06590</name>
</gene>
<name>A0ABY6BL58_9GAMM</name>
<dbReference type="PANTHER" id="PTHR45339:SF1">
    <property type="entry name" value="HYBRID SIGNAL TRANSDUCTION HISTIDINE KINASE J"/>
    <property type="match status" value="1"/>
</dbReference>
<sequence length="139" mass="15344">MPAHDSPHRPRNVLIADDNRDSAESLAQVLRFQGHQVRMVFDGQQALDEFNRTAADVVLLDIGMPKLSGIEVARLIRHTPQGRDTLLIAITGWGQQSDRSRTREAGFDHHLTKPVDLSLLTRLINGLPDPGTNQSLPAA</sequence>
<feature type="domain" description="Response regulatory" evidence="4">
    <location>
        <begin position="12"/>
        <end position="128"/>
    </location>
</feature>
<evidence type="ECO:0000256" key="1">
    <source>
        <dbReference type="ARBA" id="ARBA00022553"/>
    </source>
</evidence>
<dbReference type="SUPFAM" id="SSF52172">
    <property type="entry name" value="CheY-like"/>
    <property type="match status" value="1"/>
</dbReference>
<feature type="modified residue" description="4-aspartylphosphate" evidence="3">
    <location>
        <position position="61"/>
    </location>
</feature>
<proteinExistence type="predicted"/>
<dbReference type="InterPro" id="IPR011006">
    <property type="entry name" value="CheY-like_superfamily"/>
</dbReference>
<protein>
    <submittedName>
        <fullName evidence="5">Response regulator</fullName>
    </submittedName>
</protein>
<evidence type="ECO:0000313" key="5">
    <source>
        <dbReference type="EMBL" id="UXI69311.1"/>
    </source>
</evidence>
<reference evidence="5" key="1">
    <citation type="submission" date="2022-09" db="EMBL/GenBank/DDBJ databases">
        <title>Tahibacter sp. nov., isolated from a fresh water.</title>
        <authorList>
            <person name="Baek J.H."/>
            <person name="Lee J.K."/>
            <person name="Kim J.M."/>
            <person name="Jeon C.O."/>
        </authorList>
    </citation>
    <scope>NUCLEOTIDE SEQUENCE</scope>
    <source>
        <strain evidence="5">W38</strain>
    </source>
</reference>
<dbReference type="Pfam" id="PF00072">
    <property type="entry name" value="Response_reg"/>
    <property type="match status" value="1"/>
</dbReference>
<dbReference type="SMART" id="SM00448">
    <property type="entry name" value="REC"/>
    <property type="match status" value="1"/>
</dbReference>
<evidence type="ECO:0000313" key="6">
    <source>
        <dbReference type="Proteomes" id="UP001064632"/>
    </source>
</evidence>
<keyword evidence="6" id="KW-1185">Reference proteome</keyword>
<dbReference type="CDD" id="cd17580">
    <property type="entry name" value="REC_2_DhkD-like"/>
    <property type="match status" value="1"/>
</dbReference>
<evidence type="ECO:0000259" key="4">
    <source>
        <dbReference type="PROSITE" id="PS50110"/>
    </source>
</evidence>
<dbReference type="PANTHER" id="PTHR45339">
    <property type="entry name" value="HYBRID SIGNAL TRANSDUCTION HISTIDINE KINASE J"/>
    <property type="match status" value="1"/>
</dbReference>
<dbReference type="Gene3D" id="3.40.50.2300">
    <property type="match status" value="1"/>
</dbReference>
<evidence type="ECO:0000256" key="2">
    <source>
        <dbReference type="ARBA" id="ARBA00023012"/>
    </source>
</evidence>
<keyword evidence="2" id="KW-0902">Two-component regulatory system</keyword>
<organism evidence="5 6">
    <name type="scientific">Tahibacter amnicola</name>
    <dbReference type="NCBI Taxonomy" id="2976241"/>
    <lineage>
        <taxon>Bacteria</taxon>
        <taxon>Pseudomonadati</taxon>
        <taxon>Pseudomonadota</taxon>
        <taxon>Gammaproteobacteria</taxon>
        <taxon>Lysobacterales</taxon>
        <taxon>Rhodanobacteraceae</taxon>
        <taxon>Tahibacter</taxon>
    </lineage>
</organism>
<accession>A0ABY6BL58</accession>
<evidence type="ECO:0000256" key="3">
    <source>
        <dbReference type="PROSITE-ProRule" id="PRU00169"/>
    </source>
</evidence>